<dbReference type="Pfam" id="PF00702">
    <property type="entry name" value="Hydrolase"/>
    <property type="match status" value="1"/>
</dbReference>
<gene>
    <name evidence="1" type="ORF">SXIM_51540</name>
</gene>
<dbReference type="KEGG" id="sxi:SXIM_51540"/>
<dbReference type="HOGENOM" id="CLU_045011_13_1_11"/>
<accession>A0A0F7G1Z8</accession>
<dbReference type="PRINTS" id="PR00413">
    <property type="entry name" value="HADHALOGNASE"/>
</dbReference>
<dbReference type="InterPro" id="IPR023198">
    <property type="entry name" value="PGP-like_dom2"/>
</dbReference>
<dbReference type="SFLD" id="SFLDS00003">
    <property type="entry name" value="Haloacid_Dehalogenase"/>
    <property type="match status" value="1"/>
</dbReference>
<dbReference type="InterPro" id="IPR036412">
    <property type="entry name" value="HAD-like_sf"/>
</dbReference>
<dbReference type="EMBL" id="CP009922">
    <property type="protein sequence ID" value="AKG46538.1"/>
    <property type="molecule type" value="Genomic_DNA"/>
</dbReference>
<evidence type="ECO:0000313" key="1">
    <source>
        <dbReference type="EMBL" id="AKG46538.1"/>
    </source>
</evidence>
<dbReference type="PANTHER" id="PTHR18901">
    <property type="entry name" value="2-DEOXYGLUCOSE-6-PHOSPHATE PHOSPHATASE 2"/>
    <property type="match status" value="1"/>
</dbReference>
<dbReference type="PROSITE" id="PS01228">
    <property type="entry name" value="COF_1"/>
    <property type="match status" value="1"/>
</dbReference>
<dbReference type="Gene3D" id="1.10.150.240">
    <property type="entry name" value="Putative phosphatase, domain 2"/>
    <property type="match status" value="1"/>
</dbReference>
<dbReference type="SUPFAM" id="SSF56784">
    <property type="entry name" value="HAD-like"/>
    <property type="match status" value="1"/>
</dbReference>
<dbReference type="PANTHER" id="PTHR18901:SF38">
    <property type="entry name" value="PSEUDOURIDINE-5'-PHOSPHATASE"/>
    <property type="match status" value="1"/>
</dbReference>
<dbReference type="STRING" id="408015.SXIM_51540"/>
<dbReference type="AlphaFoldDB" id="A0A0F7G1Z8"/>
<dbReference type="InterPro" id="IPR006439">
    <property type="entry name" value="HAD-SF_hydro_IA"/>
</dbReference>
<dbReference type="GO" id="GO:0016787">
    <property type="term" value="F:hydrolase activity"/>
    <property type="evidence" value="ECO:0007669"/>
    <property type="project" value="UniProtKB-KW"/>
</dbReference>
<dbReference type="Proteomes" id="UP000034034">
    <property type="component" value="Chromosome"/>
</dbReference>
<reference evidence="1" key="1">
    <citation type="submission" date="2019-08" db="EMBL/GenBank/DDBJ databases">
        <title>Complete genome sequence of a mangrove-derived Streptomyces xiamenensis.</title>
        <authorList>
            <person name="Xu J."/>
        </authorList>
    </citation>
    <scope>NUCLEOTIDE SEQUENCE</scope>
    <source>
        <strain evidence="1">318</strain>
    </source>
</reference>
<organism evidence="1 2">
    <name type="scientific">Streptomyces xiamenensis</name>
    <dbReference type="NCBI Taxonomy" id="408015"/>
    <lineage>
        <taxon>Bacteria</taxon>
        <taxon>Bacillati</taxon>
        <taxon>Actinomycetota</taxon>
        <taxon>Actinomycetes</taxon>
        <taxon>Kitasatosporales</taxon>
        <taxon>Streptomycetaceae</taxon>
        <taxon>Streptomyces</taxon>
    </lineage>
</organism>
<keyword evidence="1" id="KW-0378">Hydrolase</keyword>
<evidence type="ECO:0000313" key="2">
    <source>
        <dbReference type="Proteomes" id="UP000034034"/>
    </source>
</evidence>
<name>A0A0F7G1Z8_9ACTN</name>
<dbReference type="RefSeq" id="WP_046725212.1">
    <property type="nucleotide sequence ID" value="NZ_CP009922.3"/>
</dbReference>
<dbReference type="InterPro" id="IPR023214">
    <property type="entry name" value="HAD_sf"/>
</dbReference>
<dbReference type="SFLD" id="SFLDG01135">
    <property type="entry name" value="C1.5.6:_HAD__Beta-PGM__Phospha"/>
    <property type="match status" value="1"/>
</dbReference>
<dbReference type="PATRIC" id="fig|408015.6.peg.5217"/>
<dbReference type="Gene3D" id="3.40.50.1000">
    <property type="entry name" value="HAD superfamily/HAD-like"/>
    <property type="match status" value="1"/>
</dbReference>
<dbReference type="CDD" id="cd07505">
    <property type="entry name" value="HAD_BPGM-like"/>
    <property type="match status" value="1"/>
</dbReference>
<dbReference type="NCBIfam" id="TIGR01509">
    <property type="entry name" value="HAD-SF-IA-v3"/>
    <property type="match status" value="1"/>
</dbReference>
<protein>
    <submittedName>
        <fullName evidence="1">HAD-superfamily hydrolase, subfamily IA, variant 3</fullName>
    </submittedName>
</protein>
<proteinExistence type="predicted"/>
<keyword evidence="2" id="KW-1185">Reference proteome</keyword>
<dbReference type="SFLD" id="SFLDG01129">
    <property type="entry name" value="C1.5:_HAD__Beta-PGM__Phosphata"/>
    <property type="match status" value="1"/>
</dbReference>
<sequence length="240" mass="24847">MTTVLPAAALVFDLDGTLVNSEPHYYEANRRVLAGHGVCDFSWERYTSYIGVGALDALIAQRAEYGIAAPAQELLAEQDRCYLELIRGRIEVFPGMARLVELAHTAGLPMAVASGSTREAIDAALTGSAVGALLPVRVSAEEVPRGKPEPDVFEAAARRLGVPPERCVVVEDAAPGVTAALRAGMRCVAVPSVLRAADEAVFAGAGLCFPGGQDTFDADAVLAWIGCAAGGEPAAGRAGS</sequence>